<organism evidence="1 2">
    <name type="scientific">Sphingomonas limnosediminicola</name>
    <dbReference type="NCBI Taxonomy" id="940133"/>
    <lineage>
        <taxon>Bacteria</taxon>
        <taxon>Pseudomonadati</taxon>
        <taxon>Pseudomonadota</taxon>
        <taxon>Alphaproteobacteria</taxon>
        <taxon>Sphingomonadales</taxon>
        <taxon>Sphingomonadaceae</taxon>
        <taxon>Sphingomonas</taxon>
    </lineage>
</organism>
<dbReference type="EMBL" id="BAABBM010000001">
    <property type="protein sequence ID" value="GAA3907596.1"/>
    <property type="molecule type" value="Genomic_DNA"/>
</dbReference>
<accession>A0ABP7LUD1</accession>
<keyword evidence="2" id="KW-1185">Reference proteome</keyword>
<protein>
    <submittedName>
        <fullName evidence="1">Uncharacterized protein</fullName>
    </submittedName>
</protein>
<dbReference type="Proteomes" id="UP001500827">
    <property type="component" value="Unassembled WGS sequence"/>
</dbReference>
<gene>
    <name evidence="1" type="ORF">GCM10022276_27540</name>
</gene>
<proteinExistence type="predicted"/>
<reference evidence="2" key="1">
    <citation type="journal article" date="2019" name="Int. J. Syst. Evol. Microbiol.">
        <title>The Global Catalogue of Microorganisms (GCM) 10K type strain sequencing project: providing services to taxonomists for standard genome sequencing and annotation.</title>
        <authorList>
            <consortium name="The Broad Institute Genomics Platform"/>
            <consortium name="The Broad Institute Genome Sequencing Center for Infectious Disease"/>
            <person name="Wu L."/>
            <person name="Ma J."/>
        </authorList>
    </citation>
    <scope>NUCLEOTIDE SEQUENCE [LARGE SCALE GENOMIC DNA]</scope>
    <source>
        <strain evidence="2">JCM 17543</strain>
    </source>
</reference>
<dbReference type="RefSeq" id="WP_344700267.1">
    <property type="nucleotide sequence ID" value="NZ_BAABBM010000001.1"/>
</dbReference>
<sequence>MHAANADAPRDSAETVRAVIKARRLRSRFFSEELFADPAWDMLLDLLQAEISQMRVPVSSLCIAAAVPATTALRWLKTMVS</sequence>
<name>A0ABP7LUD1_9SPHN</name>
<comment type="caution">
    <text evidence="1">The sequence shown here is derived from an EMBL/GenBank/DDBJ whole genome shotgun (WGS) entry which is preliminary data.</text>
</comment>
<evidence type="ECO:0000313" key="2">
    <source>
        <dbReference type="Proteomes" id="UP001500827"/>
    </source>
</evidence>
<evidence type="ECO:0000313" key="1">
    <source>
        <dbReference type="EMBL" id="GAA3907596.1"/>
    </source>
</evidence>